<evidence type="ECO:0000256" key="8">
    <source>
        <dbReference type="ARBA" id="ARBA00022777"/>
    </source>
</evidence>
<dbReference type="GO" id="GO:0006085">
    <property type="term" value="P:acetyl-CoA biosynthetic process"/>
    <property type="evidence" value="ECO:0007669"/>
    <property type="project" value="UniProtKB-UniRule"/>
</dbReference>
<reference evidence="14 15" key="1">
    <citation type="submission" date="2018-06" db="EMBL/GenBank/DDBJ databases">
        <authorList>
            <consortium name="Pathogen Informatics"/>
            <person name="Doyle S."/>
        </authorList>
    </citation>
    <scope>NUCLEOTIDE SEQUENCE [LARGE SCALE GENOMIC DNA]</scope>
    <source>
        <strain evidence="14 15">NCTC10060</strain>
    </source>
</reference>
<feature type="binding site" evidence="11">
    <location>
        <begin position="333"/>
        <end position="337"/>
    </location>
    <ligand>
        <name>ATP</name>
        <dbReference type="ChEBI" id="CHEBI:30616"/>
    </ligand>
</feature>
<dbReference type="PANTHER" id="PTHR21060:SF21">
    <property type="entry name" value="ACETATE KINASE"/>
    <property type="match status" value="1"/>
</dbReference>
<keyword evidence="8 11" id="KW-0418">Kinase</keyword>
<evidence type="ECO:0000256" key="2">
    <source>
        <dbReference type="ARBA" id="ARBA00008748"/>
    </source>
</evidence>
<dbReference type="EC" id="2.7.2.1" evidence="11"/>
<feature type="binding site" evidence="11">
    <location>
        <begin position="210"/>
        <end position="214"/>
    </location>
    <ligand>
        <name>ATP</name>
        <dbReference type="ChEBI" id="CHEBI:30616"/>
    </ligand>
</feature>
<evidence type="ECO:0000256" key="7">
    <source>
        <dbReference type="ARBA" id="ARBA00022741"/>
    </source>
</evidence>
<dbReference type="FunFam" id="3.30.420.40:FF:000041">
    <property type="entry name" value="Acetate kinase"/>
    <property type="match status" value="1"/>
</dbReference>
<dbReference type="EMBL" id="UGXH01000003">
    <property type="protein sequence ID" value="SUG54747.1"/>
    <property type="molecule type" value="Genomic_DNA"/>
</dbReference>
<keyword evidence="9 11" id="KW-0067">ATP-binding</keyword>
<comment type="caution">
    <text evidence="11">Lacks conserved residue(s) required for the propagation of feature annotation.</text>
</comment>
<comment type="similarity">
    <text evidence="2 11 12">Belongs to the acetokinase family.</text>
</comment>
<dbReference type="InterPro" id="IPR043129">
    <property type="entry name" value="ATPase_NBD"/>
</dbReference>
<comment type="function">
    <text evidence="11">Catalyzes the formation of acetyl phosphate from acetate and ATP. Can also catalyze the reverse reaction.</text>
</comment>
<comment type="subcellular location">
    <subcellularLocation>
        <location evidence="1 11">Cytoplasm</location>
    </subcellularLocation>
</comment>
<dbReference type="CDD" id="cd24010">
    <property type="entry name" value="ASKHA_NBD_AcK_PK"/>
    <property type="match status" value="1"/>
</dbReference>
<dbReference type="PANTHER" id="PTHR21060">
    <property type="entry name" value="ACETATE KINASE"/>
    <property type="match status" value="1"/>
</dbReference>
<accession>A0A379TVV8</accession>
<dbReference type="SUPFAM" id="SSF53067">
    <property type="entry name" value="Actin-like ATPase domain"/>
    <property type="match status" value="2"/>
</dbReference>
<evidence type="ECO:0000256" key="3">
    <source>
        <dbReference type="ARBA" id="ARBA00011738"/>
    </source>
</evidence>
<dbReference type="Pfam" id="PF00871">
    <property type="entry name" value="Acetate_kinase"/>
    <property type="match status" value="1"/>
</dbReference>
<evidence type="ECO:0000256" key="5">
    <source>
        <dbReference type="ARBA" id="ARBA00022679"/>
    </source>
</evidence>
<dbReference type="GO" id="GO:0008776">
    <property type="term" value="F:acetate kinase activity"/>
    <property type="evidence" value="ECO:0007669"/>
    <property type="project" value="UniProtKB-UniRule"/>
</dbReference>
<keyword evidence="7 11" id="KW-0547">Nucleotide-binding</keyword>
<feature type="binding site" evidence="11">
    <location>
        <position position="10"/>
    </location>
    <ligand>
        <name>Mg(2+)</name>
        <dbReference type="ChEBI" id="CHEBI:18420"/>
    </ligand>
</feature>
<dbReference type="GO" id="GO:0000287">
    <property type="term" value="F:magnesium ion binding"/>
    <property type="evidence" value="ECO:0007669"/>
    <property type="project" value="UniProtKB-UniRule"/>
</dbReference>
<organism evidence="14 15">
    <name type="scientific">Salmonella diarizonae</name>
    <dbReference type="NCBI Taxonomy" id="59204"/>
    <lineage>
        <taxon>Bacteria</taxon>
        <taxon>Pseudomonadati</taxon>
        <taxon>Pseudomonadota</taxon>
        <taxon>Gammaproteobacteria</taxon>
        <taxon>Enterobacterales</taxon>
        <taxon>Enterobacteriaceae</taxon>
        <taxon>Salmonella</taxon>
    </lineage>
</organism>
<keyword evidence="5 11" id="KW-0808">Transferase</keyword>
<evidence type="ECO:0000313" key="14">
    <source>
        <dbReference type="EMBL" id="SUG54747.1"/>
    </source>
</evidence>
<feature type="region of interest" description="Disordered" evidence="13">
    <location>
        <begin position="374"/>
        <end position="393"/>
    </location>
</feature>
<dbReference type="GO" id="GO:0005524">
    <property type="term" value="F:ATP binding"/>
    <property type="evidence" value="ECO:0007669"/>
    <property type="project" value="UniProtKB-KW"/>
</dbReference>
<comment type="catalytic activity">
    <reaction evidence="11">
        <text>acetate + ATP = acetyl phosphate + ADP</text>
        <dbReference type="Rhea" id="RHEA:11352"/>
        <dbReference type="ChEBI" id="CHEBI:22191"/>
        <dbReference type="ChEBI" id="CHEBI:30089"/>
        <dbReference type="ChEBI" id="CHEBI:30616"/>
        <dbReference type="ChEBI" id="CHEBI:456216"/>
        <dbReference type="EC" id="2.7.2.1"/>
    </reaction>
</comment>
<feature type="binding site" evidence="11">
    <location>
        <position position="17"/>
    </location>
    <ligand>
        <name>ATP</name>
        <dbReference type="ChEBI" id="CHEBI:30616"/>
    </ligand>
</feature>
<dbReference type="PRINTS" id="PR00471">
    <property type="entry name" value="ACETATEKNASE"/>
</dbReference>
<proteinExistence type="inferred from homology"/>
<evidence type="ECO:0000256" key="1">
    <source>
        <dbReference type="ARBA" id="ARBA00004496"/>
    </source>
</evidence>
<feature type="site" description="Transition state stabilizer" evidence="11">
    <location>
        <position position="182"/>
    </location>
</feature>
<evidence type="ECO:0000313" key="15">
    <source>
        <dbReference type="Proteomes" id="UP000254633"/>
    </source>
</evidence>
<evidence type="ECO:0000256" key="11">
    <source>
        <dbReference type="HAMAP-Rule" id="MF_00020"/>
    </source>
</evidence>
<comment type="cofactor">
    <cofactor evidence="11">
        <name>Mg(2+)</name>
        <dbReference type="ChEBI" id="CHEBI:18420"/>
    </cofactor>
    <cofactor evidence="11">
        <name>Mn(2+)</name>
        <dbReference type="ChEBI" id="CHEBI:29035"/>
    </cofactor>
    <text evidence="11">Mg(2+). Can also accept Mn(2+).</text>
</comment>
<name>A0A379TVV8_SALDZ</name>
<keyword evidence="4 11" id="KW-0963">Cytoplasm</keyword>
<feature type="binding site" evidence="11">
    <location>
        <begin position="285"/>
        <end position="287"/>
    </location>
    <ligand>
        <name>ATP</name>
        <dbReference type="ChEBI" id="CHEBI:30616"/>
    </ligand>
</feature>
<feature type="site" description="Transition state stabilizer" evidence="11">
    <location>
        <position position="243"/>
    </location>
</feature>
<evidence type="ECO:0000256" key="10">
    <source>
        <dbReference type="ARBA" id="ARBA00022842"/>
    </source>
</evidence>
<evidence type="ECO:0000256" key="13">
    <source>
        <dbReference type="SAM" id="MobiDB-lite"/>
    </source>
</evidence>
<feature type="binding site" evidence="11">
    <location>
        <position position="91"/>
    </location>
    <ligand>
        <name>substrate</name>
    </ligand>
</feature>
<feature type="active site" description="Proton donor/acceptor" evidence="11">
    <location>
        <position position="150"/>
    </location>
</feature>
<keyword evidence="6 11" id="KW-0479">Metal-binding</keyword>
<sequence>MSSKLVLVLNCGSSSLKFAIIDAVNGDEYLSGLAECFHLPEARIKWKMDGSKQEAALGAGAAHSEALNFIVNTILAQKPELSAQLTAIGHRIVHGGEKYTRSVVIDESVIQGIKDSASFAPLHNPAHLIGIAEALKSFPQLKDKNVAVFDTAFHQTMPEESYLYALPYSLYKEHGVRRYGAHGTSHFYVTQEAAKILNKPVEELNIITCHLGNGGSVSAIRNGKCVDTSMGLTPLEGLVMGTRSGDIDPAIIFHLHDTLGMSVDQINKMLTKESGLLGLTEVTSDCRYVEDNYATKEDAKRAMDVYCHRLAKYIGSYTALMDGRLDAVVFTGGIGENAAMVRELSLGKLGVLGFEVDHERNLAARFGKSGFINKEGTPPCGGDPNQRRTGHRARREPSDCLILHRQPSWRCCFVSRLSLAVTKEDKPCPVLLC</sequence>
<dbReference type="PROSITE" id="PS01076">
    <property type="entry name" value="ACETATE_KINASE_2"/>
    <property type="match status" value="1"/>
</dbReference>
<evidence type="ECO:0000256" key="9">
    <source>
        <dbReference type="ARBA" id="ARBA00022840"/>
    </source>
</evidence>
<dbReference type="HAMAP" id="MF_00020">
    <property type="entry name" value="Acetate_kinase"/>
    <property type="match status" value="1"/>
</dbReference>
<evidence type="ECO:0000256" key="4">
    <source>
        <dbReference type="ARBA" id="ARBA00022490"/>
    </source>
</evidence>
<dbReference type="FunFam" id="3.30.420.40:FF:000042">
    <property type="entry name" value="Acetate kinase"/>
    <property type="match status" value="1"/>
</dbReference>
<dbReference type="InterPro" id="IPR023865">
    <property type="entry name" value="Aliphatic_acid_kinase_CS"/>
</dbReference>
<comment type="subunit">
    <text evidence="3 11">Homodimer.</text>
</comment>
<dbReference type="AlphaFoldDB" id="A0A379TVV8"/>
<comment type="pathway">
    <text evidence="11">Metabolic intermediate biosynthesis; acetyl-CoA biosynthesis; acetyl-CoA from acetate: step 1/2.</text>
</comment>
<gene>
    <name evidence="14" type="primary">ackA_1</name>
    <name evidence="11" type="synonym">ackA</name>
    <name evidence="14" type="ORF">NCTC10060_01858</name>
</gene>
<evidence type="ECO:0000256" key="6">
    <source>
        <dbReference type="ARBA" id="ARBA00022723"/>
    </source>
</evidence>
<keyword evidence="10 11" id="KW-0460">Magnesium</keyword>
<dbReference type="NCBIfam" id="TIGR00016">
    <property type="entry name" value="ackA"/>
    <property type="match status" value="1"/>
</dbReference>
<dbReference type="Gene3D" id="3.30.420.40">
    <property type="match status" value="2"/>
</dbReference>
<dbReference type="PIRSF" id="PIRSF000722">
    <property type="entry name" value="Acetate_prop_kin"/>
    <property type="match status" value="1"/>
</dbReference>
<dbReference type="Proteomes" id="UP000254633">
    <property type="component" value="Unassembled WGS sequence"/>
</dbReference>
<dbReference type="UniPathway" id="UPA00340">
    <property type="reaction ID" value="UER00458"/>
</dbReference>
<dbReference type="InterPro" id="IPR004372">
    <property type="entry name" value="Ac/propionate_kinase"/>
</dbReference>
<dbReference type="GO" id="GO:0005829">
    <property type="term" value="C:cytosol"/>
    <property type="evidence" value="ECO:0007669"/>
    <property type="project" value="TreeGrafter"/>
</dbReference>
<evidence type="ECO:0000256" key="12">
    <source>
        <dbReference type="RuleBase" id="RU003835"/>
    </source>
</evidence>
<dbReference type="PROSITE" id="PS01075">
    <property type="entry name" value="ACETATE_KINASE_1"/>
    <property type="match status" value="1"/>
</dbReference>
<dbReference type="GO" id="GO:0006083">
    <property type="term" value="P:acetate metabolic process"/>
    <property type="evidence" value="ECO:0007669"/>
    <property type="project" value="TreeGrafter"/>
</dbReference>
<dbReference type="InterPro" id="IPR000890">
    <property type="entry name" value="Aliphatic_acid_kin_short-chain"/>
</dbReference>
<protein>
    <recommendedName>
        <fullName evidence="11">Acetate kinase</fullName>
        <ecNumber evidence="11">2.7.2.1</ecNumber>
    </recommendedName>
    <alternativeName>
        <fullName evidence="11">Acetokinase</fullName>
    </alternativeName>
</protein>